<evidence type="ECO:0000313" key="2">
    <source>
        <dbReference type="EMBL" id="VDM48673.1"/>
    </source>
</evidence>
<evidence type="ECO:0000259" key="1">
    <source>
        <dbReference type="PROSITE" id="PS50181"/>
    </source>
</evidence>
<name>A0A183V9D2_TOXCA</name>
<accession>A0A183V9D2</accession>
<dbReference type="Pfam" id="PF00646">
    <property type="entry name" value="F-box"/>
    <property type="match status" value="1"/>
</dbReference>
<dbReference type="SUPFAM" id="SSF81383">
    <property type="entry name" value="F-box domain"/>
    <property type="match status" value="1"/>
</dbReference>
<dbReference type="InterPro" id="IPR001810">
    <property type="entry name" value="F-box_dom"/>
</dbReference>
<reference evidence="2 3" key="2">
    <citation type="submission" date="2018-11" db="EMBL/GenBank/DDBJ databases">
        <authorList>
            <consortium name="Pathogen Informatics"/>
        </authorList>
    </citation>
    <scope>NUCLEOTIDE SEQUENCE [LARGE SCALE GENOMIC DNA]</scope>
</reference>
<proteinExistence type="predicted"/>
<dbReference type="CDD" id="cd09917">
    <property type="entry name" value="F-box_SF"/>
    <property type="match status" value="1"/>
</dbReference>
<dbReference type="AlphaFoldDB" id="A0A183V9D2"/>
<gene>
    <name evidence="2" type="ORF">TCNE_LOCUS17352</name>
</gene>
<evidence type="ECO:0000313" key="4">
    <source>
        <dbReference type="WBParaSite" id="TCNE_0001735301-mRNA-1"/>
    </source>
</evidence>
<dbReference type="Proteomes" id="UP000050794">
    <property type="component" value="Unassembled WGS sequence"/>
</dbReference>
<feature type="domain" description="F-box" evidence="1">
    <location>
        <begin position="1"/>
        <end position="47"/>
    </location>
</feature>
<organism evidence="3 4">
    <name type="scientific">Toxocara canis</name>
    <name type="common">Canine roundworm</name>
    <dbReference type="NCBI Taxonomy" id="6265"/>
    <lineage>
        <taxon>Eukaryota</taxon>
        <taxon>Metazoa</taxon>
        <taxon>Ecdysozoa</taxon>
        <taxon>Nematoda</taxon>
        <taxon>Chromadorea</taxon>
        <taxon>Rhabditida</taxon>
        <taxon>Spirurina</taxon>
        <taxon>Ascaridomorpha</taxon>
        <taxon>Ascaridoidea</taxon>
        <taxon>Toxocaridae</taxon>
        <taxon>Toxocara</taxon>
    </lineage>
</organism>
<sequence length="97" mass="11230">MFDQLSDDVVRRIFHYLSVRERARFSSVNKRLIALFSTWDDVFYCSARLGGVSLAGEDFVVEIEKPLRPDSTVKTHNRYLSFRIFRIAAQTIGLKSV</sequence>
<evidence type="ECO:0000313" key="3">
    <source>
        <dbReference type="Proteomes" id="UP000050794"/>
    </source>
</evidence>
<reference evidence="4" key="1">
    <citation type="submission" date="2016-06" db="UniProtKB">
        <authorList>
            <consortium name="WormBaseParasite"/>
        </authorList>
    </citation>
    <scope>IDENTIFICATION</scope>
</reference>
<protein>
    <submittedName>
        <fullName evidence="4">F-box domain-containing protein</fullName>
    </submittedName>
</protein>
<dbReference type="EMBL" id="UYWY01024355">
    <property type="protein sequence ID" value="VDM48673.1"/>
    <property type="molecule type" value="Genomic_DNA"/>
</dbReference>
<dbReference type="WBParaSite" id="TCNE_0001735301-mRNA-1">
    <property type="protein sequence ID" value="TCNE_0001735301-mRNA-1"/>
    <property type="gene ID" value="TCNE_0001735301"/>
</dbReference>
<dbReference type="InterPro" id="IPR036047">
    <property type="entry name" value="F-box-like_dom_sf"/>
</dbReference>
<dbReference type="Gene3D" id="1.20.1280.50">
    <property type="match status" value="1"/>
</dbReference>
<keyword evidence="3" id="KW-1185">Reference proteome</keyword>
<dbReference type="PROSITE" id="PS50181">
    <property type="entry name" value="FBOX"/>
    <property type="match status" value="1"/>
</dbReference>